<dbReference type="Pfam" id="PF04042">
    <property type="entry name" value="DNA_pol_E_B"/>
    <property type="match status" value="1"/>
</dbReference>
<sequence>MGNGVEKENRNNRGNESSIEKRIESPSLLILSDVFLDRSDVFDRLKELFTKHADDSLPPSFLFCGDFVSSNFSVDSAGIRRLLRLFTSLAELIASFPRLVEHAHFIFVPGTRDVGANGLFPREPVQRTLQIQCCRFLSSFHTQFKKYSTNIQKIFISQAIQAEFV</sequence>
<comment type="subcellular location">
    <subcellularLocation>
        <location evidence="1">Nucleus</location>
    </subcellularLocation>
</comment>
<dbReference type="GO" id="GO:0006261">
    <property type="term" value="P:DNA-templated DNA replication"/>
    <property type="evidence" value="ECO:0007669"/>
    <property type="project" value="InterPro"/>
</dbReference>
<evidence type="ECO:0000313" key="8">
    <source>
        <dbReference type="EMBL" id="CBK23881.2"/>
    </source>
</evidence>
<dbReference type="PANTHER" id="PTHR12708:SF0">
    <property type="entry name" value="DNA POLYMERASE EPSILON SUBUNIT 2"/>
    <property type="match status" value="1"/>
</dbReference>
<dbReference type="RefSeq" id="XP_012897929.1">
    <property type="nucleotide sequence ID" value="XM_013042475.1"/>
</dbReference>
<dbReference type="GO" id="GO:0008622">
    <property type="term" value="C:epsilon DNA polymerase complex"/>
    <property type="evidence" value="ECO:0007669"/>
    <property type="project" value="InterPro"/>
</dbReference>
<protein>
    <recommendedName>
        <fullName evidence="6">DNA polymerase II subunit 2</fullName>
    </recommendedName>
</protein>
<evidence type="ECO:0000256" key="2">
    <source>
        <dbReference type="ARBA" id="ARBA00009560"/>
    </source>
</evidence>
<feature type="domain" description="DNA polymerase alpha/delta/epsilon subunit B" evidence="7">
    <location>
        <begin position="29"/>
        <end position="131"/>
    </location>
</feature>
<evidence type="ECO:0000313" key="9">
    <source>
        <dbReference type="Proteomes" id="UP000008312"/>
    </source>
</evidence>
<evidence type="ECO:0000256" key="1">
    <source>
        <dbReference type="ARBA" id="ARBA00004123"/>
    </source>
</evidence>
<dbReference type="Proteomes" id="UP000008312">
    <property type="component" value="Unassembled WGS sequence"/>
</dbReference>
<dbReference type="PANTHER" id="PTHR12708">
    <property type="entry name" value="DNA POLYMERASE EPSILON SUBUNIT B"/>
    <property type="match status" value="1"/>
</dbReference>
<keyword evidence="4" id="KW-0238">DNA-binding</keyword>
<evidence type="ECO:0000256" key="6">
    <source>
        <dbReference type="ARBA" id="ARBA00032930"/>
    </source>
</evidence>
<dbReference type="InterPro" id="IPR016266">
    <property type="entry name" value="POLE2"/>
</dbReference>
<dbReference type="AlphaFoldDB" id="D8M742"/>
<organism evidence="8">
    <name type="scientific">Blastocystis hominis</name>
    <dbReference type="NCBI Taxonomy" id="12968"/>
    <lineage>
        <taxon>Eukaryota</taxon>
        <taxon>Sar</taxon>
        <taxon>Stramenopiles</taxon>
        <taxon>Bigyra</taxon>
        <taxon>Opalozoa</taxon>
        <taxon>Opalinata</taxon>
        <taxon>Blastocystidae</taxon>
        <taxon>Blastocystis</taxon>
    </lineage>
</organism>
<dbReference type="GeneID" id="24922818"/>
<proteinExistence type="inferred from homology"/>
<evidence type="ECO:0000256" key="3">
    <source>
        <dbReference type="ARBA" id="ARBA00022705"/>
    </source>
</evidence>
<gene>
    <name evidence="8" type="ORF">GSBLH_T00006694001</name>
</gene>
<dbReference type="InterPro" id="IPR007185">
    <property type="entry name" value="DNA_pol_a/d/e_bsu"/>
</dbReference>
<keyword evidence="3" id="KW-0235">DNA replication</keyword>
<dbReference type="InParanoid" id="D8M742"/>
<keyword evidence="9" id="KW-1185">Reference proteome</keyword>
<dbReference type="OrthoDB" id="10254730at2759"/>
<dbReference type="GO" id="GO:0042276">
    <property type="term" value="P:error-prone translesion synthesis"/>
    <property type="evidence" value="ECO:0007669"/>
    <property type="project" value="TreeGrafter"/>
</dbReference>
<keyword evidence="5" id="KW-0539">Nucleus</keyword>
<evidence type="ECO:0000259" key="7">
    <source>
        <dbReference type="Pfam" id="PF04042"/>
    </source>
</evidence>
<comment type="similarity">
    <text evidence="2">Belongs to the DNA polymerase epsilon subunit B family.</text>
</comment>
<name>D8M742_BLAHO</name>
<dbReference type="EMBL" id="FN668672">
    <property type="protein sequence ID" value="CBK23881.2"/>
    <property type="molecule type" value="Genomic_DNA"/>
</dbReference>
<dbReference type="GO" id="GO:0003677">
    <property type="term" value="F:DNA binding"/>
    <property type="evidence" value="ECO:0007669"/>
    <property type="project" value="UniProtKB-KW"/>
</dbReference>
<evidence type="ECO:0000256" key="4">
    <source>
        <dbReference type="ARBA" id="ARBA00023125"/>
    </source>
</evidence>
<reference evidence="8" key="1">
    <citation type="submission" date="2010-02" db="EMBL/GenBank/DDBJ databases">
        <title>Sequencing and annotation of the Blastocystis hominis genome.</title>
        <authorList>
            <person name="Wincker P."/>
        </authorList>
    </citation>
    <scope>NUCLEOTIDE SEQUENCE</scope>
    <source>
        <strain evidence="8">Singapore isolate B</strain>
    </source>
</reference>
<accession>D8M742</accession>
<evidence type="ECO:0000256" key="5">
    <source>
        <dbReference type="ARBA" id="ARBA00023242"/>
    </source>
</evidence>